<comment type="catalytic activity">
    <reaction evidence="1">
        <text>a beta-lactam + H2O = a substituted beta-amino acid</text>
        <dbReference type="Rhea" id="RHEA:20401"/>
        <dbReference type="ChEBI" id="CHEBI:15377"/>
        <dbReference type="ChEBI" id="CHEBI:35627"/>
        <dbReference type="ChEBI" id="CHEBI:140347"/>
        <dbReference type="EC" id="3.5.2.6"/>
    </reaction>
</comment>
<dbReference type="Proteomes" id="UP000239861">
    <property type="component" value="Unassembled WGS sequence"/>
</dbReference>
<dbReference type="InterPro" id="IPR011990">
    <property type="entry name" value="TPR-like_helical_dom_sf"/>
</dbReference>
<evidence type="ECO:0000313" key="7">
    <source>
        <dbReference type="Proteomes" id="UP000239861"/>
    </source>
</evidence>
<dbReference type="PANTHER" id="PTHR11102:SF147">
    <property type="entry name" value="SEL1L ADAPTOR SUBUNIT OF ERAD E3 UBIQUITIN LIGASE"/>
    <property type="match status" value="1"/>
</dbReference>
<keyword evidence="5" id="KW-0732">Signal</keyword>
<evidence type="ECO:0000256" key="5">
    <source>
        <dbReference type="SAM" id="SignalP"/>
    </source>
</evidence>
<dbReference type="Pfam" id="PF08238">
    <property type="entry name" value="Sel1"/>
    <property type="match status" value="3"/>
</dbReference>
<feature type="chain" id="PRO_5044337119" description="beta-lactamase" evidence="5">
    <location>
        <begin position="21"/>
        <end position="222"/>
    </location>
</feature>
<keyword evidence="3" id="KW-1015">Disulfide bond</keyword>
<dbReference type="GO" id="GO:0036503">
    <property type="term" value="P:ERAD pathway"/>
    <property type="evidence" value="ECO:0007669"/>
    <property type="project" value="TreeGrafter"/>
</dbReference>
<dbReference type="Gene3D" id="1.25.40.10">
    <property type="entry name" value="Tetratricopeptide repeat domain"/>
    <property type="match status" value="1"/>
</dbReference>
<dbReference type="SMART" id="SM00671">
    <property type="entry name" value="SEL1"/>
    <property type="match status" value="4"/>
</dbReference>
<protein>
    <recommendedName>
        <fullName evidence="2">beta-lactamase</fullName>
        <ecNumber evidence="2">3.5.2.6</ecNumber>
    </recommendedName>
</protein>
<dbReference type="GO" id="GO:0046677">
    <property type="term" value="P:response to antibiotic"/>
    <property type="evidence" value="ECO:0007669"/>
    <property type="project" value="UniProtKB-KW"/>
</dbReference>
<organism evidence="6 7">
    <name type="scientific">Malaciobacter marinus</name>
    <dbReference type="NCBI Taxonomy" id="505249"/>
    <lineage>
        <taxon>Bacteria</taxon>
        <taxon>Pseudomonadati</taxon>
        <taxon>Campylobacterota</taxon>
        <taxon>Epsilonproteobacteria</taxon>
        <taxon>Campylobacterales</taxon>
        <taxon>Arcobacteraceae</taxon>
        <taxon>Malaciobacter</taxon>
    </lineage>
</organism>
<feature type="signal peptide" evidence="5">
    <location>
        <begin position="1"/>
        <end position="20"/>
    </location>
</feature>
<reference evidence="6 7" key="1">
    <citation type="submission" date="2018-02" db="EMBL/GenBank/DDBJ databases">
        <title>Subsurface microbial communities from deep shales in Ohio and West Virginia, USA.</title>
        <authorList>
            <person name="Wrighton K."/>
        </authorList>
    </citation>
    <scope>NUCLEOTIDE SEQUENCE [LARGE SCALE GENOMIC DNA]</scope>
    <source>
        <strain evidence="6 7">MARC-MIP3H16</strain>
    </source>
</reference>
<dbReference type="EC" id="3.5.2.6" evidence="2"/>
<dbReference type="GO" id="GO:0008800">
    <property type="term" value="F:beta-lactamase activity"/>
    <property type="evidence" value="ECO:0007669"/>
    <property type="project" value="UniProtKB-EC"/>
</dbReference>
<evidence type="ECO:0000256" key="3">
    <source>
        <dbReference type="ARBA" id="ARBA00023157"/>
    </source>
</evidence>
<evidence type="ECO:0000256" key="2">
    <source>
        <dbReference type="ARBA" id="ARBA00012865"/>
    </source>
</evidence>
<dbReference type="AlphaFoldDB" id="A0AB36ZZU9"/>
<dbReference type="InterPro" id="IPR050767">
    <property type="entry name" value="Sel1_AlgK"/>
</dbReference>
<accession>A0AB36ZZU9</accession>
<gene>
    <name evidence="6" type="ORF">B0F89_10667</name>
</gene>
<dbReference type="PANTHER" id="PTHR11102">
    <property type="entry name" value="SEL-1-LIKE PROTEIN"/>
    <property type="match status" value="1"/>
</dbReference>
<keyword evidence="4" id="KW-0046">Antibiotic resistance</keyword>
<dbReference type="InterPro" id="IPR006597">
    <property type="entry name" value="Sel1-like"/>
</dbReference>
<dbReference type="EMBL" id="PTIW01000006">
    <property type="protein sequence ID" value="PPK61973.1"/>
    <property type="molecule type" value="Genomic_DNA"/>
</dbReference>
<dbReference type="SUPFAM" id="SSF81901">
    <property type="entry name" value="HCP-like"/>
    <property type="match status" value="1"/>
</dbReference>
<dbReference type="RefSeq" id="WP_104411947.1">
    <property type="nucleotide sequence ID" value="NZ_PTIW01000006.1"/>
</dbReference>
<name>A0AB36ZZU9_9BACT</name>
<proteinExistence type="predicted"/>
<sequence length="222" mass="25382">MMIKYFFVFIAFITFSSAITFEQAKSIEEKDGVLKALGHYKDLAQDNNTKAIFRLAMIYAKGEEIQRNISNTFVLLTKGATLGDKKAGYYLGKLYLNKSLAYYDEKKAYNLFLELSNANYVPAYNMMGKILVSGTGVDKDYKLAVKYFEKASKAGFTEAHCNLALMYASGQGVFPNFGRAHTFAKEGMKRNHPLCIKVYEDYNLRRYPEDKGFKFNFYTEPE</sequence>
<comment type="caution">
    <text evidence="6">The sequence shown here is derived from an EMBL/GenBank/DDBJ whole genome shotgun (WGS) entry which is preliminary data.</text>
</comment>
<evidence type="ECO:0000256" key="1">
    <source>
        <dbReference type="ARBA" id="ARBA00001526"/>
    </source>
</evidence>
<evidence type="ECO:0000313" key="6">
    <source>
        <dbReference type="EMBL" id="PPK61973.1"/>
    </source>
</evidence>
<evidence type="ECO:0000256" key="4">
    <source>
        <dbReference type="ARBA" id="ARBA00023251"/>
    </source>
</evidence>